<accession>A0AAE3IYM0</accession>
<reference evidence="2" key="1">
    <citation type="submission" date="2022-10" db="EMBL/GenBank/DDBJ databases">
        <authorList>
            <person name="Yue Y."/>
        </authorList>
    </citation>
    <scope>NUCLEOTIDE SEQUENCE</scope>
    <source>
        <strain evidence="2">Z654</strain>
    </source>
</reference>
<keyword evidence="1" id="KW-0812">Transmembrane</keyword>
<keyword evidence="1" id="KW-1133">Transmembrane helix</keyword>
<feature type="transmembrane region" description="Helical" evidence="1">
    <location>
        <begin position="58"/>
        <end position="75"/>
    </location>
</feature>
<organism evidence="2 3">
    <name type="scientific">Halocynthiibacter halioticoli</name>
    <dbReference type="NCBI Taxonomy" id="2986804"/>
    <lineage>
        <taxon>Bacteria</taxon>
        <taxon>Pseudomonadati</taxon>
        <taxon>Pseudomonadota</taxon>
        <taxon>Alphaproteobacteria</taxon>
        <taxon>Rhodobacterales</taxon>
        <taxon>Paracoccaceae</taxon>
        <taxon>Halocynthiibacter</taxon>
    </lineage>
</organism>
<protein>
    <submittedName>
        <fullName evidence="2">Rod shape-determining protein MreD</fullName>
    </submittedName>
</protein>
<evidence type="ECO:0000313" key="2">
    <source>
        <dbReference type="EMBL" id="MCV6823535.1"/>
    </source>
</evidence>
<name>A0AAE3IYM0_9RHOB</name>
<evidence type="ECO:0000256" key="1">
    <source>
        <dbReference type="SAM" id="Phobius"/>
    </source>
</evidence>
<dbReference type="AlphaFoldDB" id="A0AAE3IYM0"/>
<gene>
    <name evidence="2" type="ORF">OH136_03115</name>
</gene>
<feature type="transmembrane region" description="Helical" evidence="1">
    <location>
        <begin position="103"/>
        <end position="129"/>
    </location>
</feature>
<feature type="transmembrane region" description="Helical" evidence="1">
    <location>
        <begin position="9"/>
        <end position="29"/>
    </location>
</feature>
<dbReference type="RefSeq" id="WP_263952376.1">
    <property type="nucleotide sequence ID" value="NZ_JAOYFC010000001.1"/>
</dbReference>
<sequence length="179" mass="19851">MDSLPISRAWFFNLLFVVVAFCTLFLHLLPFKPAQTGGAAPDLMLCITYAWVLRRPDYAPVFLLAVVFLTMDLFFMRPPGLQTALIILGAEFLRNRAQVNHELPFLIEWLLVASVMVGVMLGGRFILFLVGSDLPSLSLTLQHLAGTVLLYPVVVILSTRLLGVRKPSPGDLDARGQRA</sequence>
<dbReference type="EMBL" id="JAOYFC010000001">
    <property type="protein sequence ID" value="MCV6823535.1"/>
    <property type="molecule type" value="Genomic_DNA"/>
</dbReference>
<comment type="caution">
    <text evidence="2">The sequence shown here is derived from an EMBL/GenBank/DDBJ whole genome shotgun (WGS) entry which is preliminary data.</text>
</comment>
<dbReference type="Proteomes" id="UP001208041">
    <property type="component" value="Unassembled WGS sequence"/>
</dbReference>
<keyword evidence="3" id="KW-1185">Reference proteome</keyword>
<proteinExistence type="predicted"/>
<evidence type="ECO:0000313" key="3">
    <source>
        <dbReference type="Proteomes" id="UP001208041"/>
    </source>
</evidence>
<feature type="transmembrane region" description="Helical" evidence="1">
    <location>
        <begin position="141"/>
        <end position="162"/>
    </location>
</feature>
<keyword evidence="1" id="KW-0472">Membrane</keyword>